<dbReference type="InterPro" id="IPR032376">
    <property type="entry name" value="DOCK_N"/>
</dbReference>
<keyword evidence="6" id="KW-1185">Reference proteome</keyword>
<proteinExistence type="inferred from homology"/>
<dbReference type="PROSITE" id="PS51650">
    <property type="entry name" value="C2_DOCK"/>
    <property type="match status" value="1"/>
</dbReference>
<keyword evidence="2" id="KW-0963">Cytoplasm</keyword>
<dbReference type="STRING" id="67767.A0A0J7JZ53"/>
<dbReference type="Pfam" id="PF16172">
    <property type="entry name" value="DOCK_N"/>
    <property type="match status" value="1"/>
</dbReference>
<evidence type="ECO:0000313" key="6">
    <source>
        <dbReference type="Proteomes" id="UP000036403"/>
    </source>
</evidence>
<sequence>HVQSAENSQGASARGTLRRKEHKKVLTHHLYFCMRDFGHSVGEDTEIYFSLFDAKRQQYLSERFLVRISKEGFSNYVEKMHSNCTIFTDLGNSDLSRDLYMIAHVMRCGRMLYSDSGKNKTGTAIYRRPHGVAVLSLAEAAQDHAEELEMTFKKYYYGELKCGDEANLTLKVSISLQVYQGEEKEFHQLHEQIIRNNKCSPLPGQPNYGIVVSLRILHGELSQVRDENPLLFKNICLTKKLGFSDVIMPGDVRNDLYLKLERGEFERGGKSTGKNIEVK</sequence>
<comment type="caution">
    <text evidence="5">The sequence shown here is derived from an EMBL/GenBank/DDBJ whole genome shotgun (WGS) entry which is preliminary data.</text>
</comment>
<feature type="domain" description="C2 DOCK-type" evidence="4">
    <location>
        <begin position="253"/>
        <end position="279"/>
    </location>
</feature>
<dbReference type="Proteomes" id="UP000036403">
    <property type="component" value="Unassembled WGS sequence"/>
</dbReference>
<name>A0A0J7JZ53_LASNI</name>
<dbReference type="OrthoDB" id="18896at2759"/>
<accession>A0A0J7JZ53</accession>
<feature type="non-terminal residue" evidence="5">
    <location>
        <position position="1"/>
    </location>
</feature>
<dbReference type="GO" id="GO:0007264">
    <property type="term" value="P:small GTPase-mediated signal transduction"/>
    <property type="evidence" value="ECO:0007669"/>
    <property type="project" value="InterPro"/>
</dbReference>
<dbReference type="InterPro" id="IPR027007">
    <property type="entry name" value="C2_DOCK-type_domain"/>
</dbReference>
<evidence type="ECO:0000256" key="1">
    <source>
        <dbReference type="ARBA" id="ARBA00004496"/>
    </source>
</evidence>
<evidence type="ECO:0000256" key="2">
    <source>
        <dbReference type="ARBA" id="ARBA00022490"/>
    </source>
</evidence>
<reference evidence="5 6" key="1">
    <citation type="submission" date="2015-04" db="EMBL/GenBank/DDBJ databases">
        <title>Lasius niger genome sequencing.</title>
        <authorList>
            <person name="Konorov E.A."/>
            <person name="Nikitin M.A."/>
            <person name="Kirill M.V."/>
            <person name="Chang P."/>
        </authorList>
    </citation>
    <scope>NUCLEOTIDE SEQUENCE [LARGE SCALE GENOMIC DNA]</scope>
    <source>
        <tissue evidence="5">Whole</tissue>
    </source>
</reference>
<dbReference type="InterPro" id="IPR026791">
    <property type="entry name" value="DOCK"/>
</dbReference>
<gene>
    <name evidence="5" type="ORF">RF55_20243</name>
</gene>
<dbReference type="PANTHER" id="PTHR45653:SF12">
    <property type="entry name" value="SPONGE, ISOFORM E"/>
    <property type="match status" value="1"/>
</dbReference>
<dbReference type="PANTHER" id="PTHR45653">
    <property type="entry name" value="DEDICATOR OF CYTOKINESIS"/>
    <property type="match status" value="1"/>
</dbReference>
<evidence type="ECO:0000256" key="3">
    <source>
        <dbReference type="PROSITE-ProRule" id="PRU00983"/>
    </source>
</evidence>
<dbReference type="AlphaFoldDB" id="A0A0J7JZ53"/>
<organism evidence="5 6">
    <name type="scientific">Lasius niger</name>
    <name type="common">Black garden ant</name>
    <dbReference type="NCBI Taxonomy" id="67767"/>
    <lineage>
        <taxon>Eukaryota</taxon>
        <taxon>Metazoa</taxon>
        <taxon>Ecdysozoa</taxon>
        <taxon>Arthropoda</taxon>
        <taxon>Hexapoda</taxon>
        <taxon>Insecta</taxon>
        <taxon>Pterygota</taxon>
        <taxon>Neoptera</taxon>
        <taxon>Endopterygota</taxon>
        <taxon>Hymenoptera</taxon>
        <taxon>Apocrita</taxon>
        <taxon>Aculeata</taxon>
        <taxon>Formicoidea</taxon>
        <taxon>Formicidae</taxon>
        <taxon>Formicinae</taxon>
        <taxon>Lasius</taxon>
        <taxon>Lasius</taxon>
    </lineage>
</organism>
<dbReference type="PaxDb" id="67767-A0A0J7JZ53"/>
<dbReference type="GO" id="GO:0005886">
    <property type="term" value="C:plasma membrane"/>
    <property type="evidence" value="ECO:0007669"/>
    <property type="project" value="TreeGrafter"/>
</dbReference>
<evidence type="ECO:0000259" key="4">
    <source>
        <dbReference type="PROSITE" id="PS51650"/>
    </source>
</evidence>
<comment type="similarity">
    <text evidence="3">Belongs to the DOCK family.</text>
</comment>
<protein>
    <submittedName>
        <fullName evidence="5">Dedicator of cytokinesis protein 3</fullName>
    </submittedName>
</protein>
<dbReference type="GO" id="GO:0031267">
    <property type="term" value="F:small GTPase binding"/>
    <property type="evidence" value="ECO:0007669"/>
    <property type="project" value="TreeGrafter"/>
</dbReference>
<dbReference type="GO" id="GO:0005737">
    <property type="term" value="C:cytoplasm"/>
    <property type="evidence" value="ECO:0007669"/>
    <property type="project" value="UniProtKB-SubCell"/>
</dbReference>
<evidence type="ECO:0000313" key="5">
    <source>
        <dbReference type="EMBL" id="KMQ83362.1"/>
    </source>
</evidence>
<dbReference type="EMBL" id="LBMM01020112">
    <property type="protein sequence ID" value="KMQ83362.1"/>
    <property type="molecule type" value="Genomic_DNA"/>
</dbReference>
<dbReference type="GO" id="GO:0005085">
    <property type="term" value="F:guanyl-nucleotide exchange factor activity"/>
    <property type="evidence" value="ECO:0007669"/>
    <property type="project" value="InterPro"/>
</dbReference>
<comment type="subcellular location">
    <subcellularLocation>
        <location evidence="1">Cytoplasm</location>
    </subcellularLocation>
</comment>